<evidence type="ECO:0000256" key="2">
    <source>
        <dbReference type="ARBA" id="ARBA00022679"/>
    </source>
</evidence>
<feature type="domain" description="Protein kinase" evidence="6">
    <location>
        <begin position="1"/>
        <end position="104"/>
    </location>
</feature>
<reference evidence="7 8" key="1">
    <citation type="journal article" date="2013" name="Curr. Biol.">
        <title>The Genome of the Foraminiferan Reticulomyxa filosa.</title>
        <authorList>
            <person name="Glockner G."/>
            <person name="Hulsmann N."/>
            <person name="Schleicher M."/>
            <person name="Noegel A.A."/>
            <person name="Eichinger L."/>
            <person name="Gallinger C."/>
            <person name="Pawlowski J."/>
            <person name="Sierra R."/>
            <person name="Euteneuer U."/>
            <person name="Pillet L."/>
            <person name="Moustafa A."/>
            <person name="Platzer M."/>
            <person name="Groth M."/>
            <person name="Szafranski K."/>
            <person name="Schliwa M."/>
        </authorList>
    </citation>
    <scope>NUCLEOTIDE SEQUENCE [LARGE SCALE GENOMIC DNA]</scope>
</reference>
<dbReference type="GO" id="GO:0005524">
    <property type="term" value="F:ATP binding"/>
    <property type="evidence" value="ECO:0007669"/>
    <property type="project" value="UniProtKB-KW"/>
</dbReference>
<dbReference type="SUPFAM" id="SSF56112">
    <property type="entry name" value="Protein kinase-like (PK-like)"/>
    <property type="match status" value="1"/>
</dbReference>
<feature type="non-terminal residue" evidence="7">
    <location>
        <position position="142"/>
    </location>
</feature>
<dbReference type="GO" id="GO:0004674">
    <property type="term" value="F:protein serine/threonine kinase activity"/>
    <property type="evidence" value="ECO:0007669"/>
    <property type="project" value="UniProtKB-KW"/>
</dbReference>
<dbReference type="Pfam" id="PF00069">
    <property type="entry name" value="Pkinase"/>
    <property type="match status" value="1"/>
</dbReference>
<organism evidence="7 8">
    <name type="scientific">Reticulomyxa filosa</name>
    <dbReference type="NCBI Taxonomy" id="46433"/>
    <lineage>
        <taxon>Eukaryota</taxon>
        <taxon>Sar</taxon>
        <taxon>Rhizaria</taxon>
        <taxon>Retaria</taxon>
        <taxon>Foraminifera</taxon>
        <taxon>Monothalamids</taxon>
        <taxon>Reticulomyxidae</taxon>
        <taxon>Reticulomyxa</taxon>
    </lineage>
</organism>
<protein>
    <recommendedName>
        <fullName evidence="6">Protein kinase domain-containing protein</fullName>
    </recommendedName>
</protein>
<name>X6LSQ0_RETFI</name>
<dbReference type="EMBL" id="ASPP01032033">
    <property type="protein sequence ID" value="ETO03780.1"/>
    <property type="molecule type" value="Genomic_DNA"/>
</dbReference>
<dbReference type="InterPro" id="IPR000719">
    <property type="entry name" value="Prot_kinase_dom"/>
</dbReference>
<gene>
    <name evidence="7" type="ORF">RFI_33622</name>
</gene>
<keyword evidence="2" id="KW-0808">Transferase</keyword>
<comment type="caution">
    <text evidence="7">The sequence shown here is derived from an EMBL/GenBank/DDBJ whole genome shotgun (WGS) entry which is preliminary data.</text>
</comment>
<dbReference type="OrthoDB" id="40902at2759"/>
<keyword evidence="3" id="KW-0547">Nucleotide-binding</keyword>
<evidence type="ECO:0000256" key="5">
    <source>
        <dbReference type="ARBA" id="ARBA00022840"/>
    </source>
</evidence>
<accession>X6LSQ0</accession>
<dbReference type="Proteomes" id="UP000023152">
    <property type="component" value="Unassembled WGS sequence"/>
</dbReference>
<evidence type="ECO:0000256" key="3">
    <source>
        <dbReference type="ARBA" id="ARBA00022741"/>
    </source>
</evidence>
<dbReference type="InterPro" id="IPR050205">
    <property type="entry name" value="CDPK_Ser/Thr_kinases"/>
</dbReference>
<proteinExistence type="predicted"/>
<dbReference type="InterPro" id="IPR011009">
    <property type="entry name" value="Kinase-like_dom_sf"/>
</dbReference>
<sequence>MNIDTIVGTAFYLAPEAIRKRTGFEVKRSDLWTIGVITYVLVTGRPPFWGRENKEIIRKIIRGVVRFPTTIKITLQCQDFIHRLLQKDPALRMSAKEALQHPWLTGQELKEDHGDEVLRNLAAYGKASFDIYIYILTHVFCI</sequence>
<dbReference type="Gene3D" id="1.10.510.10">
    <property type="entry name" value="Transferase(Phosphotransferase) domain 1"/>
    <property type="match status" value="1"/>
</dbReference>
<dbReference type="OMA" id="MFSHEIN"/>
<evidence type="ECO:0000313" key="7">
    <source>
        <dbReference type="EMBL" id="ETO03780.1"/>
    </source>
</evidence>
<dbReference type="AlphaFoldDB" id="X6LSQ0"/>
<dbReference type="PROSITE" id="PS50011">
    <property type="entry name" value="PROTEIN_KINASE_DOM"/>
    <property type="match status" value="1"/>
</dbReference>
<evidence type="ECO:0000313" key="8">
    <source>
        <dbReference type="Proteomes" id="UP000023152"/>
    </source>
</evidence>
<keyword evidence="5" id="KW-0067">ATP-binding</keyword>
<dbReference type="PANTHER" id="PTHR24349">
    <property type="entry name" value="SERINE/THREONINE-PROTEIN KINASE"/>
    <property type="match status" value="1"/>
</dbReference>
<keyword evidence="1" id="KW-0723">Serine/threonine-protein kinase</keyword>
<evidence type="ECO:0000259" key="6">
    <source>
        <dbReference type="PROSITE" id="PS50011"/>
    </source>
</evidence>
<evidence type="ECO:0000256" key="1">
    <source>
        <dbReference type="ARBA" id="ARBA00022527"/>
    </source>
</evidence>
<dbReference type="SMART" id="SM00220">
    <property type="entry name" value="S_TKc"/>
    <property type="match status" value="1"/>
</dbReference>
<keyword evidence="8" id="KW-1185">Reference proteome</keyword>
<evidence type="ECO:0000256" key="4">
    <source>
        <dbReference type="ARBA" id="ARBA00022777"/>
    </source>
</evidence>
<keyword evidence="4" id="KW-0418">Kinase</keyword>